<organism evidence="2 3">
    <name type="scientific">Roseomonas genomospecies 6</name>
    <dbReference type="NCBI Taxonomy" id="214106"/>
    <lineage>
        <taxon>Bacteria</taxon>
        <taxon>Pseudomonadati</taxon>
        <taxon>Pseudomonadota</taxon>
        <taxon>Alphaproteobacteria</taxon>
        <taxon>Acetobacterales</taxon>
        <taxon>Roseomonadaceae</taxon>
        <taxon>Roseomonas</taxon>
    </lineage>
</organism>
<sequence length="305" mass="35247">MVSSVDAGAYEFNPKDYVHRGINTRFFMAIIGVLPAFLTLGYFAFYVPQAFVILVLYIFFVVAVVWFLLELMRAVLIGNSVRVGPGNFPEINNILEEIKRKIRYSKDIEIYIVENGSVNMFLCRFFRTKFIVINSAFVESCETSKNYKDIEWSIARFVGYMKVKRDHYFPIIDELMGAIKKVPLFNLFILPYERCIVYSGDQIGLAVCGSLEGSIVGLGKLLIGKTLYTKVTNDTFINQANRLNGSVFAKIARFFSEFPFLTDRYLNLVAFSREIYRDQYQSYIKSHDINSDFLLYALENRHCSW</sequence>
<dbReference type="RefSeq" id="WP_149466878.1">
    <property type="nucleotide sequence ID" value="NZ_QOKW01000001.1"/>
</dbReference>
<feature type="transmembrane region" description="Helical" evidence="1">
    <location>
        <begin position="26"/>
        <end position="45"/>
    </location>
</feature>
<comment type="caution">
    <text evidence="2">The sequence shown here is derived from an EMBL/GenBank/DDBJ whole genome shotgun (WGS) entry which is preliminary data.</text>
</comment>
<dbReference type="CDD" id="cd07325">
    <property type="entry name" value="M48_Ste24p_like"/>
    <property type="match status" value="1"/>
</dbReference>
<proteinExistence type="predicted"/>
<dbReference type="EMBL" id="QOKW01000001">
    <property type="protein sequence ID" value="KAA0683894.1"/>
    <property type="molecule type" value="Genomic_DNA"/>
</dbReference>
<keyword evidence="1" id="KW-0472">Membrane</keyword>
<dbReference type="OrthoDB" id="6378589at2"/>
<keyword evidence="1" id="KW-1133">Transmembrane helix</keyword>
<gene>
    <name evidence="2" type="ORF">DS843_00130</name>
</gene>
<evidence type="ECO:0008006" key="4">
    <source>
        <dbReference type="Google" id="ProtNLM"/>
    </source>
</evidence>
<keyword evidence="1" id="KW-0812">Transmembrane</keyword>
<evidence type="ECO:0000313" key="3">
    <source>
        <dbReference type="Proteomes" id="UP000480854"/>
    </source>
</evidence>
<dbReference type="Proteomes" id="UP000480854">
    <property type="component" value="Unassembled WGS sequence"/>
</dbReference>
<evidence type="ECO:0000256" key="1">
    <source>
        <dbReference type="SAM" id="Phobius"/>
    </source>
</evidence>
<dbReference type="AlphaFoldDB" id="A0A9W7U0X8"/>
<evidence type="ECO:0000313" key="2">
    <source>
        <dbReference type="EMBL" id="KAA0683894.1"/>
    </source>
</evidence>
<reference evidence="2 3" key="1">
    <citation type="submission" date="2018-07" db="EMBL/GenBank/DDBJ databases">
        <title>Genome sequence of Azospirillum sp. ATCC 49961.</title>
        <authorList>
            <person name="Sant'Anna F.H."/>
            <person name="Baldani J.I."/>
            <person name="Zilli J.E."/>
            <person name="Reis V.M."/>
            <person name="Hartmann A."/>
            <person name="Cruz L."/>
            <person name="de Souza E.M."/>
            <person name="de Oliveira Pedrosa F."/>
            <person name="Passaglia L.M.P."/>
        </authorList>
    </citation>
    <scope>NUCLEOTIDE SEQUENCE [LARGE SCALE GENOMIC DNA]</scope>
    <source>
        <strain evidence="2 3">ATCC 49961</strain>
    </source>
</reference>
<keyword evidence="3" id="KW-1185">Reference proteome</keyword>
<accession>A0A9W7U0X8</accession>
<feature type="transmembrane region" description="Helical" evidence="1">
    <location>
        <begin position="51"/>
        <end position="69"/>
    </location>
</feature>
<protein>
    <recommendedName>
        <fullName evidence="4">Peptidase M48 domain-containing protein</fullName>
    </recommendedName>
</protein>
<name>A0A9W7U0X8_9PROT</name>